<keyword evidence="13" id="KW-0638">Presynaptic neurotoxin</keyword>
<evidence type="ECO:0000256" key="2">
    <source>
        <dbReference type="ARBA" id="ARBA00004175"/>
    </source>
</evidence>
<feature type="repeat" description="ANK" evidence="18">
    <location>
        <begin position="44"/>
        <end position="76"/>
    </location>
</feature>
<keyword evidence="4" id="KW-0268">Exocytosis</keyword>
<evidence type="ECO:0000256" key="5">
    <source>
        <dbReference type="ARBA" id="ARBA00022525"/>
    </source>
</evidence>
<dbReference type="Gene3D" id="1.25.40.20">
    <property type="entry name" value="Ankyrin repeat-containing domain"/>
    <property type="match status" value="1"/>
</dbReference>
<evidence type="ECO:0000256" key="19">
    <source>
        <dbReference type="PROSITE-ProRule" id="PRU00134"/>
    </source>
</evidence>
<evidence type="ECO:0000256" key="14">
    <source>
        <dbReference type="ARBA" id="ARBA00023043"/>
    </source>
</evidence>
<evidence type="ECO:0000256" key="15">
    <source>
        <dbReference type="ARBA" id="ARBA00023069"/>
    </source>
</evidence>
<evidence type="ECO:0000256" key="6">
    <source>
        <dbReference type="ARBA" id="ARBA00022537"/>
    </source>
</evidence>
<evidence type="ECO:0000256" key="17">
    <source>
        <dbReference type="ARBA" id="ARBA00023298"/>
    </source>
</evidence>
<reference evidence="22" key="1">
    <citation type="submission" date="2020-08" db="EMBL/GenBank/DDBJ databases">
        <title>Multicomponent nature underlies the extraordinary mechanical properties of spider dragline silk.</title>
        <authorList>
            <person name="Kono N."/>
            <person name="Nakamura H."/>
            <person name="Mori M."/>
            <person name="Yoshida Y."/>
            <person name="Ohtoshi R."/>
            <person name="Malay A.D."/>
            <person name="Moran D.A.P."/>
            <person name="Tomita M."/>
            <person name="Numata K."/>
            <person name="Arakawa K."/>
        </authorList>
    </citation>
    <scope>NUCLEOTIDE SEQUENCE</scope>
</reference>
<evidence type="ECO:0000256" key="9">
    <source>
        <dbReference type="ARBA" id="ARBA00022723"/>
    </source>
</evidence>
<feature type="region of interest" description="Disordered" evidence="20">
    <location>
        <begin position="378"/>
        <end position="451"/>
    </location>
</feature>
<dbReference type="Pfam" id="PF01753">
    <property type="entry name" value="zf-MYND"/>
    <property type="match status" value="1"/>
</dbReference>
<feature type="repeat" description="ANK" evidence="18">
    <location>
        <begin position="78"/>
        <end position="110"/>
    </location>
</feature>
<dbReference type="GO" id="GO:0008270">
    <property type="term" value="F:zinc ion binding"/>
    <property type="evidence" value="ECO:0007669"/>
    <property type="project" value="UniProtKB-KW"/>
</dbReference>
<dbReference type="Pfam" id="PF12796">
    <property type="entry name" value="Ank_2"/>
    <property type="match status" value="1"/>
</dbReference>
<evidence type="ECO:0000256" key="7">
    <source>
        <dbReference type="ARBA" id="ARBA00022656"/>
    </source>
</evidence>
<evidence type="ECO:0000256" key="8">
    <source>
        <dbReference type="ARBA" id="ARBA00022699"/>
    </source>
</evidence>
<dbReference type="InterPro" id="IPR002110">
    <property type="entry name" value="Ankyrin_rpt"/>
</dbReference>
<evidence type="ECO:0000256" key="18">
    <source>
        <dbReference type="PROSITE-ProRule" id="PRU00023"/>
    </source>
</evidence>
<dbReference type="GO" id="GO:0044218">
    <property type="term" value="C:other organism cell membrane"/>
    <property type="evidence" value="ECO:0007669"/>
    <property type="project" value="UniProtKB-KW"/>
</dbReference>
<dbReference type="InterPro" id="IPR002893">
    <property type="entry name" value="Znf_MYND"/>
</dbReference>
<comment type="subcellular location">
    <subcellularLocation>
        <location evidence="1">Cell projection</location>
        <location evidence="1">Cilium</location>
    </subcellularLocation>
    <subcellularLocation>
        <location evidence="3">Secreted</location>
    </subcellularLocation>
    <subcellularLocation>
        <location evidence="2">Target cell membrane</location>
    </subcellularLocation>
</comment>
<organism evidence="22 23">
    <name type="scientific">Nephila pilipes</name>
    <name type="common">Giant wood spider</name>
    <name type="synonym">Nephila maculata</name>
    <dbReference type="NCBI Taxonomy" id="299642"/>
    <lineage>
        <taxon>Eukaryota</taxon>
        <taxon>Metazoa</taxon>
        <taxon>Ecdysozoa</taxon>
        <taxon>Arthropoda</taxon>
        <taxon>Chelicerata</taxon>
        <taxon>Arachnida</taxon>
        <taxon>Araneae</taxon>
        <taxon>Araneomorphae</taxon>
        <taxon>Entelegynae</taxon>
        <taxon>Araneoidea</taxon>
        <taxon>Nephilidae</taxon>
        <taxon>Nephila</taxon>
    </lineage>
</organism>
<evidence type="ECO:0000256" key="16">
    <source>
        <dbReference type="ARBA" id="ARBA00023273"/>
    </source>
</evidence>
<keyword evidence="23" id="KW-1185">Reference proteome</keyword>
<evidence type="ECO:0000256" key="12">
    <source>
        <dbReference type="ARBA" id="ARBA00022833"/>
    </source>
</evidence>
<dbReference type="PANTHER" id="PTHR24150:SF8">
    <property type="entry name" value="ANKYRIN REPEAT AND MYND DOMAIN-CONTAINING PROTEIN 2"/>
    <property type="match status" value="1"/>
</dbReference>
<gene>
    <name evidence="22" type="primary">ANKMY2</name>
    <name evidence="22" type="ORF">NPIL_359121</name>
</gene>
<evidence type="ECO:0000256" key="13">
    <source>
        <dbReference type="ARBA" id="ARBA00023028"/>
    </source>
</evidence>
<dbReference type="PROSITE" id="PS50865">
    <property type="entry name" value="ZF_MYND_2"/>
    <property type="match status" value="1"/>
</dbReference>
<keyword evidence="14 18" id="KW-0040">ANK repeat</keyword>
<evidence type="ECO:0000259" key="21">
    <source>
        <dbReference type="PROSITE" id="PS50865"/>
    </source>
</evidence>
<dbReference type="SMART" id="SM00248">
    <property type="entry name" value="ANK"/>
    <property type="match status" value="2"/>
</dbReference>
<dbReference type="GO" id="GO:0044231">
    <property type="term" value="C:host cell presynaptic membrane"/>
    <property type="evidence" value="ECO:0007669"/>
    <property type="project" value="UniProtKB-KW"/>
</dbReference>
<keyword evidence="6" id="KW-1052">Target cell membrane</keyword>
<dbReference type="PANTHER" id="PTHR24150">
    <property type="entry name" value="ANKYRIN REPEAT AND MYND DOMAIN-CONTAINING PROTEIN 2"/>
    <property type="match status" value="1"/>
</dbReference>
<accession>A0A8X6NWT4</accession>
<evidence type="ECO:0000313" key="23">
    <source>
        <dbReference type="Proteomes" id="UP000887013"/>
    </source>
</evidence>
<keyword evidence="6" id="KW-0472">Membrane</keyword>
<evidence type="ECO:0000256" key="3">
    <source>
        <dbReference type="ARBA" id="ARBA00004613"/>
    </source>
</evidence>
<dbReference type="SUPFAM" id="SSF48403">
    <property type="entry name" value="Ankyrin repeat"/>
    <property type="match status" value="1"/>
</dbReference>
<keyword evidence="15" id="KW-0969">Cilium</keyword>
<keyword evidence="7" id="KW-0800">Toxin</keyword>
<keyword evidence="17" id="KW-1053">Target membrane</keyword>
<dbReference type="GO" id="GO:0090729">
    <property type="term" value="F:toxin activity"/>
    <property type="evidence" value="ECO:0007669"/>
    <property type="project" value="UniProtKB-KW"/>
</dbReference>
<feature type="domain" description="MYND-type" evidence="21">
    <location>
        <begin position="326"/>
        <end position="363"/>
    </location>
</feature>
<keyword evidence="16" id="KW-0966">Cell projection</keyword>
<dbReference type="GO" id="GO:0005576">
    <property type="term" value="C:extracellular region"/>
    <property type="evidence" value="ECO:0007669"/>
    <property type="project" value="UniProtKB-SubCell"/>
</dbReference>
<dbReference type="Proteomes" id="UP000887013">
    <property type="component" value="Unassembled WGS sequence"/>
</dbReference>
<dbReference type="Gene3D" id="6.10.140.2220">
    <property type="match status" value="1"/>
</dbReference>
<keyword evidence="8" id="KW-0528">Neurotoxin</keyword>
<keyword evidence="12" id="KW-0862">Zinc</keyword>
<keyword evidence="10" id="KW-0677">Repeat</keyword>
<keyword evidence="11 19" id="KW-0863">Zinc-finger</keyword>
<comment type="caution">
    <text evidence="22">The sequence shown here is derived from an EMBL/GenBank/DDBJ whole genome shotgun (WGS) entry which is preliminary data.</text>
</comment>
<evidence type="ECO:0000256" key="11">
    <source>
        <dbReference type="ARBA" id="ARBA00022771"/>
    </source>
</evidence>
<protein>
    <submittedName>
        <fullName evidence="22">Ankyrin repeat and MYND domain-containing protein 2</fullName>
    </submittedName>
</protein>
<dbReference type="PROSITE" id="PS50297">
    <property type="entry name" value="ANK_REP_REGION"/>
    <property type="match status" value="2"/>
</dbReference>
<evidence type="ECO:0000256" key="4">
    <source>
        <dbReference type="ARBA" id="ARBA00022483"/>
    </source>
</evidence>
<dbReference type="AlphaFoldDB" id="A0A8X6NWT4"/>
<dbReference type="PROSITE" id="PS01360">
    <property type="entry name" value="ZF_MYND_1"/>
    <property type="match status" value="1"/>
</dbReference>
<dbReference type="PROSITE" id="PS50088">
    <property type="entry name" value="ANK_REPEAT"/>
    <property type="match status" value="2"/>
</dbReference>
<evidence type="ECO:0000256" key="10">
    <source>
        <dbReference type="ARBA" id="ARBA00022737"/>
    </source>
</evidence>
<dbReference type="SUPFAM" id="SSF144232">
    <property type="entry name" value="HIT/MYND zinc finger-like"/>
    <property type="match status" value="1"/>
</dbReference>
<evidence type="ECO:0000256" key="1">
    <source>
        <dbReference type="ARBA" id="ARBA00004138"/>
    </source>
</evidence>
<feature type="compositionally biased region" description="Basic and acidic residues" evidence="20">
    <location>
        <begin position="378"/>
        <end position="428"/>
    </location>
</feature>
<keyword evidence="5" id="KW-0964">Secreted</keyword>
<proteinExistence type="predicted"/>
<dbReference type="InterPro" id="IPR052452">
    <property type="entry name" value="Ankyrin-MYND_dom_contain_2"/>
</dbReference>
<dbReference type="GO" id="GO:0005929">
    <property type="term" value="C:cilium"/>
    <property type="evidence" value="ECO:0007669"/>
    <property type="project" value="UniProtKB-SubCell"/>
</dbReference>
<evidence type="ECO:0000256" key="20">
    <source>
        <dbReference type="SAM" id="MobiDB-lite"/>
    </source>
</evidence>
<evidence type="ECO:0000313" key="22">
    <source>
        <dbReference type="EMBL" id="GFT37469.1"/>
    </source>
</evidence>
<dbReference type="InterPro" id="IPR036770">
    <property type="entry name" value="Ankyrin_rpt-contain_sf"/>
</dbReference>
<keyword evidence="9" id="KW-0479">Metal-binding</keyword>
<feature type="compositionally biased region" description="Polar residues" evidence="20">
    <location>
        <begin position="429"/>
        <end position="443"/>
    </location>
</feature>
<dbReference type="OrthoDB" id="10257049at2759"/>
<sequence length="451" mass="50927">MATAQIDLSTLEKELFTYTQEKNYEEVKRLLTVEKVFVDCVDADGMTPLQHAAYKGSYKVCKLLLDCGADVNLTKHVSRYSALTFAALSGNPDVINLLLQYGASTTSVNSINKTAAQMASFVGNHYIVSVINNFIPMKEIEFFCQLQGLETEPKLPLNLTPFVHKMSVMTNINPVRLALFMQSNLCILEHADKVIRVFTILSEKYFKEEDNELISLKFHHLAFVLKGCVKFLCSQKAKDESKGRLTSECLNPFIKHLIKADSDRFPVALEKFLRQDIREYPFLDCSLFQQLVRTLSPVDFGAEPSAISIIHEAVSGQRGFDPLARCATCGDPFGKKKCGTCKVIYYCDKTCQKLHWFTHKEHCPILAKTSEDFIKESMDAEEEVRRQEEEEAQRKQEEEEAVKKQEEEETLKKEAVKEEGKAPQKTEEQCSSNAETVTSSNSDGAGCSDEK</sequence>
<name>A0A8X6NWT4_NEPPI</name>
<dbReference type="EMBL" id="BMAW01109220">
    <property type="protein sequence ID" value="GFT37469.1"/>
    <property type="molecule type" value="Genomic_DNA"/>
</dbReference>
<dbReference type="GO" id="GO:0006887">
    <property type="term" value="P:exocytosis"/>
    <property type="evidence" value="ECO:0007669"/>
    <property type="project" value="UniProtKB-KW"/>
</dbReference>